<dbReference type="Proteomes" id="UP000007842">
    <property type="component" value="Chromosome"/>
</dbReference>
<feature type="region of interest" description="Disordered" evidence="1">
    <location>
        <begin position="55"/>
        <end position="99"/>
    </location>
</feature>
<dbReference type="KEGG" id="sct:SCAT_0607"/>
<evidence type="ECO:0000313" key="2">
    <source>
        <dbReference type="EMBL" id="AEW92986.1"/>
    </source>
</evidence>
<accession>F8JT47</accession>
<dbReference type="STRING" id="1003195.SCATT_06150"/>
<evidence type="ECO:0000256" key="1">
    <source>
        <dbReference type="SAM" id="MobiDB-lite"/>
    </source>
</evidence>
<keyword evidence="3" id="KW-1185">Reference proteome</keyword>
<dbReference type="AlphaFoldDB" id="F8JT47"/>
<dbReference type="PATRIC" id="fig|1003195.11.peg.2224"/>
<organism evidence="2 3">
    <name type="scientific">Streptantibioticus cattleyicolor (strain ATCC 35852 / DSM 46488 / JCM 4925 / NBRC 14057 / NRRL 8057)</name>
    <name type="common">Streptomyces cattleya</name>
    <dbReference type="NCBI Taxonomy" id="1003195"/>
    <lineage>
        <taxon>Bacteria</taxon>
        <taxon>Bacillati</taxon>
        <taxon>Actinomycetota</taxon>
        <taxon>Actinomycetes</taxon>
        <taxon>Kitasatosporales</taxon>
        <taxon>Streptomycetaceae</taxon>
        <taxon>Streptantibioticus</taxon>
    </lineage>
</organism>
<gene>
    <name evidence="2" type="ordered locus">SCATT_06150</name>
</gene>
<dbReference type="HOGENOM" id="CLU_1271656_0_0_11"/>
<accession>G8WTA3</accession>
<dbReference type="RefSeq" id="WP_014141383.1">
    <property type="nucleotide sequence ID" value="NC_016111.1"/>
</dbReference>
<name>F8JT47_STREN</name>
<dbReference type="EMBL" id="CP003219">
    <property type="protein sequence ID" value="AEW92986.1"/>
    <property type="molecule type" value="Genomic_DNA"/>
</dbReference>
<feature type="compositionally biased region" description="Low complexity" evidence="1">
    <location>
        <begin position="60"/>
        <end position="78"/>
    </location>
</feature>
<evidence type="ECO:0000313" key="3">
    <source>
        <dbReference type="Proteomes" id="UP000007842"/>
    </source>
</evidence>
<protein>
    <submittedName>
        <fullName evidence="2">Uncharacterized protein</fullName>
    </submittedName>
</protein>
<reference evidence="3" key="1">
    <citation type="submission" date="2011-12" db="EMBL/GenBank/DDBJ databases">
        <title>Complete genome sequence of Streptomyces cattleya strain DSM 46488.</title>
        <authorList>
            <person name="Ou H.-Y."/>
            <person name="Li P."/>
            <person name="Zhao C."/>
            <person name="O'Hagan D."/>
            <person name="Deng Z."/>
        </authorList>
    </citation>
    <scope>NUCLEOTIDE SEQUENCE [LARGE SCALE GENOMIC DNA]</scope>
    <source>
        <strain evidence="3">ATCC 35852 / DSM 46488 / JCM 4925 / NBRC 14057 / NRRL 8057</strain>
    </source>
</reference>
<sequence length="217" mass="23152">MTTFTAAERKTATGTKVYLHWNCTCHRIGGRTLKDITSPADAMAYATERGYTTGYCKTSPEAPDAAPALDQPQTPATDTTEEEPAPVPEGSPVESSSEWTVEVNNLDQAGKQRRDGITAIVSALGGGQITYTSIKTKSKRGNAAFVVTVTGNPAAEQPVRAWLTAMEAELPTTVERAKAEAKAMEGASSNDRMKAWKGAVRRWIAQSGADFAAELRA</sequence>
<proteinExistence type="predicted"/>
<dbReference type="KEGG" id="scy:SCATT_06150"/>
<feature type="compositionally biased region" description="Low complexity" evidence="1">
    <location>
        <begin position="88"/>
        <end position="98"/>
    </location>
</feature>